<dbReference type="EMBL" id="QESZ01000007">
    <property type="protein sequence ID" value="PWD74771.1"/>
    <property type="molecule type" value="Genomic_DNA"/>
</dbReference>
<dbReference type="Proteomes" id="UP000245055">
    <property type="component" value="Unassembled WGS sequence"/>
</dbReference>
<dbReference type="AlphaFoldDB" id="A0AAX1C9J4"/>
<evidence type="ECO:0000313" key="1">
    <source>
        <dbReference type="EMBL" id="PWD74771.1"/>
    </source>
</evidence>
<sequence length="46" mass="4739">MSHQAILFARLDLGSAQNLHVLRVRSGFSALSASTLTATITPAGTG</sequence>
<accession>A0AAX1C9J4</accession>
<evidence type="ECO:0000313" key="2">
    <source>
        <dbReference type="Proteomes" id="UP000245055"/>
    </source>
</evidence>
<protein>
    <submittedName>
        <fullName evidence="1">L-asparaginase</fullName>
    </submittedName>
</protein>
<organism evidence="1 2">
    <name type="scientific">Dickeya dianthicola</name>
    <dbReference type="NCBI Taxonomy" id="204039"/>
    <lineage>
        <taxon>Bacteria</taxon>
        <taxon>Pseudomonadati</taxon>
        <taxon>Pseudomonadota</taxon>
        <taxon>Gammaproteobacteria</taxon>
        <taxon>Enterobacterales</taxon>
        <taxon>Pectobacteriaceae</taxon>
        <taxon>Dickeya</taxon>
    </lineage>
</organism>
<name>A0AAX1C9J4_9GAMM</name>
<comment type="caution">
    <text evidence="1">The sequence shown here is derived from an EMBL/GenBank/DDBJ whole genome shotgun (WGS) entry which is preliminary data.</text>
</comment>
<proteinExistence type="predicted"/>
<reference evidence="1 2" key="1">
    <citation type="submission" date="2018-05" db="EMBL/GenBank/DDBJ databases">
        <title>Genomic diversity of pathogens causing Blackleg of Potato in Pakistan.</title>
        <authorList>
            <person name="Sarfraz S."/>
            <person name="Riaz K."/>
            <person name="Oulghazi S."/>
            <person name="Cigna J."/>
            <person name="Sahi S.T."/>
            <person name="Khan S.H."/>
            <person name="Hameed A."/>
            <person name="Faure D."/>
        </authorList>
    </citation>
    <scope>NUCLEOTIDE SEQUENCE [LARGE SCALE GENOMIC DNA]</scope>
    <source>
        <strain evidence="1 2">SS70</strain>
    </source>
</reference>
<gene>
    <name evidence="1" type="ORF">DF213_04790</name>
</gene>